<feature type="region of interest" description="Disordered" evidence="9">
    <location>
        <begin position="54"/>
        <end position="81"/>
    </location>
</feature>
<sequence length="485" mass="55213">MKMQSSLLPQLQQKMKLSPQIIQSIEILQLPLLALAERIQQELLDNPVLEEVVEQPKEDSPVSEDSSIAGENAAQTEWDDAKKAEVDRHNEMAEDWNEYYSKTTIRKSALSDERDQKQEALENTATKPMSLHDYLLGQLSLMEVPEHLYEACENIIYSVDTSGYLSGSLEEIVSSFEKPVSLADAEKALEIVQTLEPPGIGARNLQECLLLQLDNRDPNYHITKDLLQNYLLEIESRKYPAIAKKTGYSLETIKKQVEFIRTLNPKPGSVFNDETIPYVVPEVKVEQIDGEYEVFLIDNANIPHLHISSFYRKSLSESNIDSSTRQYIQKKIESAKWLVDAIEQRRSTLYKVACKIVSMQKGFLDEGVHRLRTLKMQDVADIVGVHVSTVSRAIAHKYIQTPQGVFEMKFFFTGGFQNADGNMESWESIRQKLIEIIAKEDKSNPLSDEEVADKLGASGVDIARRTVTKYRRILKIPSSRQRKAY</sequence>
<dbReference type="EMBL" id="CP049055">
    <property type="protein sequence ID" value="QII11593.1"/>
    <property type="molecule type" value="Genomic_DNA"/>
</dbReference>
<dbReference type="GO" id="GO:0001216">
    <property type="term" value="F:DNA-binding transcription activator activity"/>
    <property type="evidence" value="ECO:0007669"/>
    <property type="project" value="InterPro"/>
</dbReference>
<dbReference type="Pfam" id="PF04963">
    <property type="entry name" value="Sigma54_CBD"/>
    <property type="match status" value="1"/>
</dbReference>
<dbReference type="InterPro" id="IPR000394">
    <property type="entry name" value="RNA_pol_sigma_54"/>
</dbReference>
<dbReference type="PROSITE" id="PS00718">
    <property type="entry name" value="SIGMA54_2"/>
    <property type="match status" value="1"/>
</dbReference>
<reference evidence="12 15" key="3">
    <citation type="submission" date="2020-02" db="EMBL/GenBank/DDBJ databases">
        <title>Newly sequenced genome of strain CSTR1 showed variability in Candidatus Kuenenia stuttgartiensis genomes.</title>
        <authorList>
            <person name="Ding C."/>
            <person name="Adrian L."/>
        </authorList>
    </citation>
    <scope>NUCLEOTIDE SEQUENCE [LARGE SCALE GENOMIC DNA]</scope>
    <source>
        <strain evidence="12 15">CSTR1</strain>
    </source>
</reference>
<evidence type="ECO:0000256" key="3">
    <source>
        <dbReference type="ARBA" id="ARBA00022679"/>
    </source>
</evidence>
<dbReference type="GO" id="GO:0000428">
    <property type="term" value="C:DNA-directed RNA polymerase complex"/>
    <property type="evidence" value="ECO:0007669"/>
    <property type="project" value="UniProtKB-KW"/>
</dbReference>
<dbReference type="AlphaFoldDB" id="A0A2C9CAG9"/>
<keyword evidence="8" id="KW-0804">Transcription</keyword>
<keyword evidence="2" id="KW-0240">DNA-directed RNA polymerase</keyword>
<evidence type="ECO:0000259" key="10">
    <source>
        <dbReference type="Pfam" id="PF04552"/>
    </source>
</evidence>
<evidence type="ECO:0000259" key="11">
    <source>
        <dbReference type="Pfam" id="PF04963"/>
    </source>
</evidence>
<evidence type="ECO:0000256" key="9">
    <source>
        <dbReference type="SAM" id="MobiDB-lite"/>
    </source>
</evidence>
<feature type="domain" description="RNA polymerase sigma factor 54 DNA-binding" evidence="10">
    <location>
        <begin position="326"/>
        <end position="483"/>
    </location>
</feature>
<dbReference type="PRINTS" id="PR00045">
    <property type="entry name" value="SIGMA54FCT"/>
</dbReference>
<dbReference type="GO" id="GO:0003677">
    <property type="term" value="F:DNA binding"/>
    <property type="evidence" value="ECO:0007669"/>
    <property type="project" value="UniProtKB-KW"/>
</dbReference>
<evidence type="ECO:0000313" key="14">
    <source>
        <dbReference type="Proteomes" id="UP000221734"/>
    </source>
</evidence>
<reference evidence="13" key="2">
    <citation type="submission" date="2017-10" db="EMBL/GenBank/DDBJ databases">
        <authorList>
            <person name="Banno H."/>
            <person name="Chua N.-H."/>
        </authorList>
    </citation>
    <scope>NUCLEOTIDE SEQUENCE [LARGE SCALE GENOMIC DNA]</scope>
    <source>
        <strain evidence="13">Kuenenia_mbr1_ru-nijmegen</strain>
    </source>
</reference>
<evidence type="ECO:0000256" key="8">
    <source>
        <dbReference type="ARBA" id="ARBA00023163"/>
    </source>
</evidence>
<keyword evidence="5" id="KW-0805">Transcription regulation</keyword>
<dbReference type="PROSITE" id="PS50044">
    <property type="entry name" value="SIGMA54_3"/>
    <property type="match status" value="1"/>
</dbReference>
<keyword evidence="14" id="KW-1185">Reference proteome</keyword>
<evidence type="ECO:0000313" key="15">
    <source>
        <dbReference type="Proteomes" id="UP000501926"/>
    </source>
</evidence>
<dbReference type="GO" id="GO:0006352">
    <property type="term" value="P:DNA-templated transcription initiation"/>
    <property type="evidence" value="ECO:0007669"/>
    <property type="project" value="InterPro"/>
</dbReference>
<comment type="similarity">
    <text evidence="1">Belongs to the sigma-54 factor family.</text>
</comment>
<evidence type="ECO:0000256" key="2">
    <source>
        <dbReference type="ARBA" id="ARBA00022478"/>
    </source>
</evidence>
<dbReference type="NCBIfam" id="TIGR02395">
    <property type="entry name" value="rpoN_sigma"/>
    <property type="match status" value="1"/>
</dbReference>
<dbReference type="PANTHER" id="PTHR32248:SF4">
    <property type="entry name" value="RNA POLYMERASE SIGMA-54 FACTOR"/>
    <property type="match status" value="1"/>
</dbReference>
<feature type="domain" description="RNA polymerase sigma factor 54 core-binding" evidence="11">
    <location>
        <begin position="121"/>
        <end position="311"/>
    </location>
</feature>
<evidence type="ECO:0000313" key="12">
    <source>
        <dbReference type="EMBL" id="QII11593.1"/>
    </source>
</evidence>
<dbReference type="OrthoDB" id="9814402at2"/>
<evidence type="ECO:0000256" key="7">
    <source>
        <dbReference type="ARBA" id="ARBA00023125"/>
    </source>
</evidence>
<dbReference type="PANTHER" id="PTHR32248">
    <property type="entry name" value="RNA POLYMERASE SIGMA-54 FACTOR"/>
    <property type="match status" value="1"/>
</dbReference>
<keyword evidence="6" id="KW-0731">Sigma factor</keyword>
<dbReference type="Proteomes" id="UP000501926">
    <property type="component" value="Chromosome"/>
</dbReference>
<reference evidence="14" key="1">
    <citation type="submission" date="2017-10" db="EMBL/GenBank/DDBJ databases">
        <authorList>
            <person name="Frank J."/>
        </authorList>
    </citation>
    <scope>NUCLEOTIDE SEQUENCE [LARGE SCALE GENOMIC DNA]</scope>
</reference>
<protein>
    <submittedName>
        <fullName evidence="12">RNA polymerase sigma-54 factor RpoN</fullName>
    </submittedName>
    <submittedName>
        <fullName evidence="13">Strongly similar to RNA polymerase subunit sigma-54</fullName>
    </submittedName>
</protein>
<evidence type="ECO:0000256" key="5">
    <source>
        <dbReference type="ARBA" id="ARBA00023015"/>
    </source>
</evidence>
<organism evidence="13 14">
    <name type="scientific">Kuenenia stuttgartiensis</name>
    <dbReference type="NCBI Taxonomy" id="174633"/>
    <lineage>
        <taxon>Bacteria</taxon>
        <taxon>Pseudomonadati</taxon>
        <taxon>Planctomycetota</taxon>
        <taxon>Candidatus Brocadiia</taxon>
        <taxon>Candidatus Brocadiales</taxon>
        <taxon>Candidatus Brocadiaceae</taxon>
        <taxon>Candidatus Kuenenia</taxon>
    </lineage>
</organism>
<dbReference type="InterPro" id="IPR038709">
    <property type="entry name" value="RpoN_core-bd_sf"/>
</dbReference>
<gene>
    <name evidence="13" type="primary">rpoN</name>
    <name evidence="12" type="ORF">KsCSTR_22140</name>
    <name evidence="13" type="ORF">KSMBR1_0181</name>
</gene>
<proteinExistence type="inferred from homology"/>
<dbReference type="Pfam" id="PF00309">
    <property type="entry name" value="Sigma54_AID"/>
    <property type="match status" value="1"/>
</dbReference>
<evidence type="ECO:0000256" key="6">
    <source>
        <dbReference type="ARBA" id="ARBA00023082"/>
    </source>
</evidence>
<dbReference type="Gene3D" id="1.10.10.1330">
    <property type="entry name" value="RNA polymerase sigma-54 factor, core-binding domain"/>
    <property type="match status" value="1"/>
</dbReference>
<dbReference type="PIRSF" id="PIRSF000774">
    <property type="entry name" value="RpoN"/>
    <property type="match status" value="1"/>
</dbReference>
<keyword evidence="4" id="KW-0548">Nucleotidyltransferase</keyword>
<dbReference type="Pfam" id="PF04552">
    <property type="entry name" value="Sigma54_DBD"/>
    <property type="match status" value="1"/>
</dbReference>
<dbReference type="KEGG" id="kst:KSMBR1_0181"/>
<evidence type="ECO:0000256" key="1">
    <source>
        <dbReference type="ARBA" id="ARBA00008798"/>
    </source>
</evidence>
<evidence type="ECO:0000256" key="4">
    <source>
        <dbReference type="ARBA" id="ARBA00022695"/>
    </source>
</evidence>
<name>A0A2C9CAG9_KUEST</name>
<dbReference type="EMBL" id="LT934425">
    <property type="protein sequence ID" value="SOH02701.1"/>
    <property type="molecule type" value="Genomic_DNA"/>
</dbReference>
<accession>A0A2C9CAG9</accession>
<dbReference type="Gene3D" id="1.10.10.60">
    <property type="entry name" value="Homeodomain-like"/>
    <property type="match status" value="1"/>
</dbReference>
<dbReference type="Proteomes" id="UP000221734">
    <property type="component" value="Chromosome Kuenenia_stuttgartiensis_MBR1"/>
</dbReference>
<keyword evidence="3" id="KW-0808">Transferase</keyword>
<keyword evidence="7" id="KW-0238">DNA-binding</keyword>
<dbReference type="InterPro" id="IPR007046">
    <property type="entry name" value="RNA_pol_sigma_54_core-bd"/>
</dbReference>
<dbReference type="InterPro" id="IPR007634">
    <property type="entry name" value="RNA_pol_sigma_54_DNA-bd"/>
</dbReference>
<dbReference type="GO" id="GO:0016779">
    <property type="term" value="F:nucleotidyltransferase activity"/>
    <property type="evidence" value="ECO:0007669"/>
    <property type="project" value="UniProtKB-KW"/>
</dbReference>
<dbReference type="RefSeq" id="WP_099323642.1">
    <property type="nucleotide sequence ID" value="NZ_OCTL01000016.1"/>
</dbReference>
<evidence type="ECO:0000313" key="13">
    <source>
        <dbReference type="EMBL" id="SOH02701.1"/>
    </source>
</evidence>
<dbReference type="GO" id="GO:0016987">
    <property type="term" value="F:sigma factor activity"/>
    <property type="evidence" value="ECO:0007669"/>
    <property type="project" value="UniProtKB-KW"/>
</dbReference>